<evidence type="ECO:0000313" key="2">
    <source>
        <dbReference type="RefSeq" id="XP_035829583.1"/>
    </source>
</evidence>
<organism evidence="1 2">
    <name type="scientific">Aplysia californica</name>
    <name type="common">California sea hare</name>
    <dbReference type="NCBI Taxonomy" id="6500"/>
    <lineage>
        <taxon>Eukaryota</taxon>
        <taxon>Metazoa</taxon>
        <taxon>Spiralia</taxon>
        <taxon>Lophotrochozoa</taxon>
        <taxon>Mollusca</taxon>
        <taxon>Gastropoda</taxon>
        <taxon>Heterobranchia</taxon>
        <taxon>Euthyneura</taxon>
        <taxon>Tectipleura</taxon>
        <taxon>Aplysiida</taxon>
        <taxon>Aplysioidea</taxon>
        <taxon>Aplysiidae</taxon>
        <taxon>Aplysia</taxon>
    </lineage>
</organism>
<accession>A0ABM1W4J0</accession>
<dbReference type="GeneID" id="118479068"/>
<keyword evidence="1" id="KW-1185">Reference proteome</keyword>
<reference evidence="2" key="1">
    <citation type="submission" date="2025-08" db="UniProtKB">
        <authorList>
            <consortium name="RefSeq"/>
        </authorList>
    </citation>
    <scope>IDENTIFICATION</scope>
</reference>
<evidence type="ECO:0000313" key="1">
    <source>
        <dbReference type="Proteomes" id="UP000694888"/>
    </source>
</evidence>
<name>A0ABM1W4J0_APLCA</name>
<dbReference type="Proteomes" id="UP000694888">
    <property type="component" value="Unplaced"/>
</dbReference>
<dbReference type="RefSeq" id="XP_035829583.1">
    <property type="nucleotide sequence ID" value="XM_035973690.1"/>
</dbReference>
<protein>
    <submittedName>
        <fullName evidence="2">Disheveled-associated activator of morphogenesis 1-like</fullName>
    </submittedName>
</protein>
<gene>
    <name evidence="2" type="primary">LOC118479068</name>
</gene>
<sequence length="127" mass="14268">MTRVLARCHKWSVSSHQLTDLERAFGQFLQALDRTVTQLSWSRCRNVFETFEMAQRTFRSHQGALCAALRAKEVPLPPPLPPLIPSLLPPLIPPPFTPPLTPPLPPPLPPLLLLPNWSEEVPVKNSL</sequence>
<proteinExistence type="predicted"/>